<dbReference type="FunFam" id="3.10.290.10:FF:000003">
    <property type="entry name" value="Pseudouridine synthase"/>
    <property type="match status" value="1"/>
</dbReference>
<dbReference type="RefSeq" id="WP_273305896.1">
    <property type="nucleotide sequence ID" value="NZ_DYUD01000016.1"/>
</dbReference>
<dbReference type="Pfam" id="PF01479">
    <property type="entry name" value="S4"/>
    <property type="match status" value="1"/>
</dbReference>
<evidence type="ECO:0000256" key="1">
    <source>
        <dbReference type="ARBA" id="ARBA00008348"/>
    </source>
</evidence>
<feature type="region of interest" description="Disordered" evidence="4">
    <location>
        <begin position="78"/>
        <end position="191"/>
    </location>
</feature>
<evidence type="ECO:0000313" key="6">
    <source>
        <dbReference type="EMBL" id="HJG88865.1"/>
    </source>
</evidence>
<dbReference type="InterPro" id="IPR002942">
    <property type="entry name" value="S4_RNA-bd"/>
</dbReference>
<feature type="compositionally biased region" description="Basic and acidic residues" evidence="4">
    <location>
        <begin position="141"/>
        <end position="162"/>
    </location>
</feature>
<reference evidence="6" key="1">
    <citation type="journal article" date="2021" name="PeerJ">
        <title>Extensive microbial diversity within the chicken gut microbiome revealed by metagenomics and culture.</title>
        <authorList>
            <person name="Gilroy R."/>
            <person name="Ravi A."/>
            <person name="Getino M."/>
            <person name="Pursley I."/>
            <person name="Horton D.L."/>
            <person name="Alikhan N.F."/>
            <person name="Baker D."/>
            <person name="Gharbi K."/>
            <person name="Hall N."/>
            <person name="Watson M."/>
            <person name="Adriaenssens E.M."/>
            <person name="Foster-Nyarko E."/>
            <person name="Jarju S."/>
            <person name="Secka A."/>
            <person name="Antonio M."/>
            <person name="Oren A."/>
            <person name="Chaudhuri R.R."/>
            <person name="La Ragione R."/>
            <person name="Hildebrand F."/>
            <person name="Pallen M.J."/>
        </authorList>
    </citation>
    <scope>NUCLEOTIDE SEQUENCE</scope>
    <source>
        <strain evidence="6">CHK121-7720</strain>
    </source>
</reference>
<feature type="domain" description="RNA-binding S4" evidence="5">
    <location>
        <begin position="10"/>
        <end position="66"/>
    </location>
</feature>
<name>A0A921SUE1_9BACT</name>
<organism evidence="6 7">
    <name type="scientific">Barnesiella viscericola</name>
    <dbReference type="NCBI Taxonomy" id="397865"/>
    <lineage>
        <taxon>Bacteria</taxon>
        <taxon>Pseudomonadati</taxon>
        <taxon>Bacteroidota</taxon>
        <taxon>Bacteroidia</taxon>
        <taxon>Bacteroidales</taxon>
        <taxon>Barnesiellaceae</taxon>
        <taxon>Barnesiella</taxon>
    </lineage>
</organism>
<dbReference type="CDD" id="cd00165">
    <property type="entry name" value="S4"/>
    <property type="match status" value="1"/>
</dbReference>
<evidence type="ECO:0000256" key="3">
    <source>
        <dbReference type="PROSITE-ProRule" id="PRU00182"/>
    </source>
</evidence>
<dbReference type="SMART" id="SM00363">
    <property type="entry name" value="S4"/>
    <property type="match status" value="1"/>
</dbReference>
<dbReference type="AlphaFoldDB" id="A0A921SUE1"/>
<accession>A0A921SUE1</accession>
<feature type="compositionally biased region" description="Basic and acidic residues" evidence="4">
    <location>
        <begin position="182"/>
        <end position="191"/>
    </location>
</feature>
<comment type="similarity">
    <text evidence="1">Belongs to the pseudouridine synthase RsuA family.</text>
</comment>
<dbReference type="GO" id="GO:0003723">
    <property type="term" value="F:RNA binding"/>
    <property type="evidence" value="ECO:0007669"/>
    <property type="project" value="UniProtKB-KW"/>
</dbReference>
<sequence length="191" mass="21345">MAKKETLPGIRINKYIGDSGFCSRREADKLITDERVTINGELATLGSRVEEGDKVKIDGEPLHYIPMEQREYKLRRYGASSRRNASFGAEAAEEGRLARRISRNRATGRDEEPQNTRRGYREEESAGGRRGRHTGPAAAHESSRRGTLADKNRVAGRPDRKSTGRGASPESARGRHSSSNKSRPDEKRRRG</sequence>
<evidence type="ECO:0000313" key="7">
    <source>
        <dbReference type="Proteomes" id="UP000757103"/>
    </source>
</evidence>
<dbReference type="EMBL" id="DYUD01000016">
    <property type="protein sequence ID" value="HJG88865.1"/>
    <property type="molecule type" value="Genomic_DNA"/>
</dbReference>
<dbReference type="Gene3D" id="3.10.290.10">
    <property type="entry name" value="RNA-binding S4 domain"/>
    <property type="match status" value="1"/>
</dbReference>
<proteinExistence type="inferred from homology"/>
<evidence type="ECO:0000256" key="4">
    <source>
        <dbReference type="SAM" id="MobiDB-lite"/>
    </source>
</evidence>
<keyword evidence="3" id="KW-0694">RNA-binding</keyword>
<protein>
    <recommendedName>
        <fullName evidence="5">RNA-binding S4 domain-containing protein</fullName>
    </recommendedName>
</protein>
<dbReference type="GO" id="GO:0000455">
    <property type="term" value="P:enzyme-directed rRNA pseudouridine synthesis"/>
    <property type="evidence" value="ECO:0007669"/>
    <property type="project" value="UniProtKB-ARBA"/>
</dbReference>
<keyword evidence="2" id="KW-0413">Isomerase</keyword>
<dbReference type="InterPro" id="IPR036986">
    <property type="entry name" value="S4_RNA-bd_sf"/>
</dbReference>
<gene>
    <name evidence="6" type="ORF">K8U91_05235</name>
</gene>
<dbReference type="Proteomes" id="UP000757103">
    <property type="component" value="Unassembled WGS sequence"/>
</dbReference>
<comment type="caution">
    <text evidence="6">The sequence shown here is derived from an EMBL/GenBank/DDBJ whole genome shotgun (WGS) entry which is preliminary data.</text>
</comment>
<dbReference type="PROSITE" id="PS50889">
    <property type="entry name" value="S4"/>
    <property type="match status" value="1"/>
</dbReference>
<dbReference type="SUPFAM" id="SSF55174">
    <property type="entry name" value="Alpha-L RNA-binding motif"/>
    <property type="match status" value="1"/>
</dbReference>
<reference evidence="6" key="2">
    <citation type="submission" date="2021-09" db="EMBL/GenBank/DDBJ databases">
        <authorList>
            <person name="Gilroy R."/>
        </authorList>
    </citation>
    <scope>NUCLEOTIDE SEQUENCE</scope>
    <source>
        <strain evidence="6">CHK121-7720</strain>
    </source>
</reference>
<dbReference type="GO" id="GO:0120159">
    <property type="term" value="F:rRNA pseudouridine synthase activity"/>
    <property type="evidence" value="ECO:0007669"/>
    <property type="project" value="UniProtKB-ARBA"/>
</dbReference>
<evidence type="ECO:0000259" key="5">
    <source>
        <dbReference type="SMART" id="SM00363"/>
    </source>
</evidence>
<evidence type="ECO:0000256" key="2">
    <source>
        <dbReference type="ARBA" id="ARBA00023235"/>
    </source>
</evidence>
<feature type="compositionally biased region" description="Basic and acidic residues" evidence="4">
    <location>
        <begin position="107"/>
        <end position="127"/>
    </location>
</feature>